<comment type="caution">
    <text evidence="8">The sequence shown here is derived from an EMBL/GenBank/DDBJ whole genome shotgun (WGS) entry which is preliminary data.</text>
</comment>
<comment type="cofactor">
    <cofactor evidence="1">
        <name>Zn(2+)</name>
        <dbReference type="ChEBI" id="CHEBI:29105"/>
    </cofactor>
</comment>
<dbReference type="GO" id="GO:0002161">
    <property type="term" value="F:aminoacyl-tRNA deacylase activity"/>
    <property type="evidence" value="ECO:0007669"/>
    <property type="project" value="UniProtKB-ARBA"/>
</dbReference>
<dbReference type="InterPro" id="IPR018165">
    <property type="entry name" value="Ala-tRNA-synth_IIc_core"/>
</dbReference>
<keyword evidence="9" id="KW-1185">Reference proteome</keyword>
<keyword evidence="4" id="KW-0479">Metal-binding</keyword>
<dbReference type="GO" id="GO:0003676">
    <property type="term" value="F:nucleic acid binding"/>
    <property type="evidence" value="ECO:0007669"/>
    <property type="project" value="InterPro"/>
</dbReference>
<evidence type="ECO:0000256" key="4">
    <source>
        <dbReference type="ARBA" id="ARBA00022723"/>
    </source>
</evidence>
<evidence type="ECO:0000259" key="7">
    <source>
        <dbReference type="PROSITE" id="PS50860"/>
    </source>
</evidence>
<dbReference type="GO" id="GO:0006419">
    <property type="term" value="P:alanyl-tRNA aminoacylation"/>
    <property type="evidence" value="ECO:0007669"/>
    <property type="project" value="InterPro"/>
</dbReference>
<dbReference type="PANTHER" id="PTHR43462:SF1">
    <property type="entry name" value="ALANYL-TRNA EDITING PROTEIN AARSD1"/>
    <property type="match status" value="1"/>
</dbReference>
<dbReference type="SMART" id="SM00863">
    <property type="entry name" value="tRNA_SAD"/>
    <property type="match status" value="1"/>
</dbReference>
<comment type="subcellular location">
    <subcellularLocation>
        <location evidence="2">Cytoplasm</location>
    </subcellularLocation>
</comment>
<evidence type="ECO:0000256" key="1">
    <source>
        <dbReference type="ARBA" id="ARBA00001947"/>
    </source>
</evidence>
<dbReference type="GO" id="GO:0046872">
    <property type="term" value="F:metal ion binding"/>
    <property type="evidence" value="ECO:0007669"/>
    <property type="project" value="UniProtKB-KW"/>
</dbReference>
<accession>A0A8J7S514</accession>
<evidence type="ECO:0000313" key="8">
    <source>
        <dbReference type="EMBL" id="MBP5856884.1"/>
    </source>
</evidence>
<dbReference type="AlphaFoldDB" id="A0A8J7S514"/>
<dbReference type="RefSeq" id="WP_210681468.1">
    <property type="nucleotide sequence ID" value="NZ_JAGMWN010000003.1"/>
</dbReference>
<keyword evidence="5" id="KW-0862">Zinc</keyword>
<dbReference type="PANTHER" id="PTHR43462">
    <property type="entry name" value="ALANYL-TRNA EDITING PROTEIN"/>
    <property type="match status" value="1"/>
</dbReference>
<dbReference type="SUPFAM" id="SSF55186">
    <property type="entry name" value="ThrRS/AlaRS common domain"/>
    <property type="match status" value="1"/>
</dbReference>
<evidence type="ECO:0000256" key="3">
    <source>
        <dbReference type="ARBA" id="ARBA00017959"/>
    </source>
</evidence>
<reference evidence="8" key="1">
    <citation type="submission" date="2021-04" db="EMBL/GenBank/DDBJ databases">
        <authorList>
            <person name="Zhang D.-C."/>
        </authorList>
    </citation>
    <scope>NUCLEOTIDE SEQUENCE</scope>
    <source>
        <strain evidence="8">CGMCC 1.15697</strain>
    </source>
</reference>
<dbReference type="Gene3D" id="2.40.30.130">
    <property type="match status" value="1"/>
</dbReference>
<protein>
    <recommendedName>
        <fullName evidence="3">Alanine--tRNA ligase</fullName>
    </recommendedName>
    <alternativeName>
        <fullName evidence="6">Alanyl-tRNA synthetase</fullName>
    </alternativeName>
</protein>
<evidence type="ECO:0000313" key="9">
    <source>
        <dbReference type="Proteomes" id="UP000672602"/>
    </source>
</evidence>
<dbReference type="Pfam" id="PF01411">
    <property type="entry name" value="tRNA-synt_2c"/>
    <property type="match status" value="1"/>
</dbReference>
<dbReference type="GO" id="GO:0004813">
    <property type="term" value="F:alanine-tRNA ligase activity"/>
    <property type="evidence" value="ECO:0007669"/>
    <property type="project" value="InterPro"/>
</dbReference>
<dbReference type="GO" id="GO:0005737">
    <property type="term" value="C:cytoplasm"/>
    <property type="evidence" value="ECO:0007669"/>
    <property type="project" value="UniProtKB-SubCell"/>
</dbReference>
<name>A0A8J7S514_9PROT</name>
<evidence type="ECO:0000256" key="5">
    <source>
        <dbReference type="ARBA" id="ARBA00022833"/>
    </source>
</evidence>
<proteinExistence type="predicted"/>
<dbReference type="InterPro" id="IPR051335">
    <property type="entry name" value="Alanyl-tRNA_Editing_Enzymes"/>
</dbReference>
<evidence type="ECO:0000256" key="6">
    <source>
        <dbReference type="ARBA" id="ARBA00032577"/>
    </source>
</evidence>
<evidence type="ECO:0000256" key="2">
    <source>
        <dbReference type="ARBA" id="ARBA00004496"/>
    </source>
</evidence>
<dbReference type="InterPro" id="IPR018163">
    <property type="entry name" value="Thr/Ala-tRNA-synth_IIc_edit"/>
</dbReference>
<dbReference type="GO" id="GO:0005524">
    <property type="term" value="F:ATP binding"/>
    <property type="evidence" value="ECO:0007669"/>
    <property type="project" value="InterPro"/>
</dbReference>
<sequence length="239" mass="25900">MTDRTEELFRADSYLTQCEATVLAVNERGGIILDRTVFYPTGGGQPGDSGTLTRADGTVIRIATTLHGDGDIIHVPEADQPPPTAGETLACAIDWEPRHKLMRMHTTMHLMLALIPRPINGCQVGADKSRIDFDLGDFALDKEKLETDLNALAAADHPVVATWITDAELEARPDLIRTMSVAPPRGHGTVRLIKIGEDVDLQPCGGTHVARTGEIGRLRIGKVENKGAHNKRIAVHLEG</sequence>
<dbReference type="Gene3D" id="3.30.980.10">
    <property type="entry name" value="Threonyl-trna Synthetase, Chain A, domain 2"/>
    <property type="match status" value="1"/>
</dbReference>
<dbReference type="Proteomes" id="UP000672602">
    <property type="component" value="Unassembled WGS sequence"/>
</dbReference>
<gene>
    <name evidence="8" type="ORF">KAJ83_07685</name>
</gene>
<dbReference type="InterPro" id="IPR009000">
    <property type="entry name" value="Transl_B-barrel_sf"/>
</dbReference>
<feature type="domain" description="Alanyl-transfer RNA synthetases family profile" evidence="7">
    <location>
        <begin position="1"/>
        <end position="233"/>
    </location>
</feature>
<dbReference type="SUPFAM" id="SSF50447">
    <property type="entry name" value="Translation proteins"/>
    <property type="match status" value="1"/>
</dbReference>
<dbReference type="InterPro" id="IPR018164">
    <property type="entry name" value="Ala-tRNA-synth_IIc_N"/>
</dbReference>
<dbReference type="EMBL" id="JAGMWN010000003">
    <property type="protein sequence ID" value="MBP5856884.1"/>
    <property type="molecule type" value="Genomic_DNA"/>
</dbReference>
<dbReference type="InterPro" id="IPR012947">
    <property type="entry name" value="tRNA_SAD"/>
</dbReference>
<dbReference type="PROSITE" id="PS50860">
    <property type="entry name" value="AA_TRNA_LIGASE_II_ALA"/>
    <property type="match status" value="1"/>
</dbReference>
<organism evidence="8 9">
    <name type="scientific">Marivibrio halodurans</name>
    <dbReference type="NCBI Taxonomy" id="2039722"/>
    <lineage>
        <taxon>Bacteria</taxon>
        <taxon>Pseudomonadati</taxon>
        <taxon>Pseudomonadota</taxon>
        <taxon>Alphaproteobacteria</taxon>
        <taxon>Rhodospirillales</taxon>
        <taxon>Rhodospirillaceae</taxon>
        <taxon>Marivibrio</taxon>
    </lineage>
</organism>
<dbReference type="Pfam" id="PF07973">
    <property type="entry name" value="tRNA_SAD"/>
    <property type="match status" value="1"/>
</dbReference>